<keyword evidence="2" id="KW-0732">Signal</keyword>
<keyword evidence="4" id="KW-1185">Reference proteome</keyword>
<proteinExistence type="predicted"/>
<organism evidence="3 4">
    <name type="scientific">Lacunisphaera limnophila</name>
    <dbReference type="NCBI Taxonomy" id="1838286"/>
    <lineage>
        <taxon>Bacteria</taxon>
        <taxon>Pseudomonadati</taxon>
        <taxon>Verrucomicrobiota</taxon>
        <taxon>Opitutia</taxon>
        <taxon>Opitutales</taxon>
        <taxon>Opitutaceae</taxon>
        <taxon>Lacunisphaera</taxon>
    </lineage>
</organism>
<evidence type="ECO:0000256" key="2">
    <source>
        <dbReference type="SAM" id="SignalP"/>
    </source>
</evidence>
<evidence type="ECO:0000313" key="4">
    <source>
        <dbReference type="Proteomes" id="UP000095228"/>
    </source>
</evidence>
<dbReference type="AlphaFoldDB" id="A0A1I7PHK5"/>
<dbReference type="OrthoDB" id="9839191at2"/>
<reference evidence="3 4" key="1">
    <citation type="submission" date="2016-06" db="EMBL/GenBank/DDBJ databases">
        <title>Three novel species with peptidoglycan cell walls form the new genus Lacunisphaera gen. nov. in the family Opitutaceae of the verrucomicrobial subdivision 4.</title>
        <authorList>
            <person name="Rast P."/>
            <person name="Gloeckner I."/>
            <person name="Jogler M."/>
            <person name="Boedeker C."/>
            <person name="Jeske O."/>
            <person name="Wiegand S."/>
            <person name="Reinhardt R."/>
            <person name="Schumann P."/>
            <person name="Rohde M."/>
            <person name="Spring S."/>
            <person name="Gloeckner F.O."/>
            <person name="Jogler C."/>
        </authorList>
    </citation>
    <scope>NUCLEOTIDE SEQUENCE [LARGE SCALE GENOMIC DNA]</scope>
    <source>
        <strain evidence="3 4">IG16b</strain>
    </source>
</reference>
<dbReference type="Proteomes" id="UP000095228">
    <property type="component" value="Chromosome"/>
</dbReference>
<name>A0A1I7PHK5_9BACT</name>
<dbReference type="EMBL" id="CP016094">
    <property type="protein sequence ID" value="AOS43090.1"/>
    <property type="molecule type" value="Genomic_DNA"/>
</dbReference>
<accession>A0A1I7PHK5</accession>
<evidence type="ECO:0000313" key="3">
    <source>
        <dbReference type="EMBL" id="AOS43090.1"/>
    </source>
</evidence>
<feature type="chain" id="PRO_5009304105" evidence="2">
    <location>
        <begin position="21"/>
        <end position="179"/>
    </location>
</feature>
<dbReference type="KEGG" id="obg:Verru16b_00131"/>
<dbReference type="STRING" id="1838286.Verru16b_00131"/>
<gene>
    <name evidence="3" type="ORF">Verru16b_00131</name>
</gene>
<dbReference type="RefSeq" id="WP_069960483.1">
    <property type="nucleotide sequence ID" value="NZ_CP016094.1"/>
</dbReference>
<protein>
    <submittedName>
        <fullName evidence="3">Uncharacterized protein</fullName>
    </submittedName>
</protein>
<feature type="signal peptide" evidence="2">
    <location>
        <begin position="1"/>
        <end position="20"/>
    </location>
</feature>
<sequence length="179" mass="19486">MKPAGTLLLLSVGLVTSAPAAAPADGIISREISAKIREGLPAFTPPAPAPAGEADSATQTTDPNVLILPKLIVKEKRLPADAADQLMSRRDFKRKMENIYLDEIAKDGPLNYLLNSFTIPLLSPSKAARGHSIYRQRELDRLRNVIDAGSTLDPGARQKYEQEMDNTWTTRPAGGLEKR</sequence>
<evidence type="ECO:0000256" key="1">
    <source>
        <dbReference type="SAM" id="MobiDB-lite"/>
    </source>
</evidence>
<feature type="region of interest" description="Disordered" evidence="1">
    <location>
        <begin position="153"/>
        <end position="179"/>
    </location>
</feature>